<dbReference type="InterPro" id="IPR020569">
    <property type="entry name" value="UPF0029_Impact_CS"/>
</dbReference>
<dbReference type="PANTHER" id="PTHR16301:SF20">
    <property type="entry name" value="IMPACT FAMILY MEMBER YIGZ"/>
    <property type="match status" value="1"/>
</dbReference>
<dbReference type="SUPFAM" id="SSF54211">
    <property type="entry name" value="Ribosomal protein S5 domain 2-like"/>
    <property type="match status" value="1"/>
</dbReference>
<dbReference type="RefSeq" id="WP_132119799.1">
    <property type="nucleotide sequence ID" value="NZ_SMJU01000010.1"/>
</dbReference>
<dbReference type="PROSITE" id="PS00910">
    <property type="entry name" value="UPF0029"/>
    <property type="match status" value="1"/>
</dbReference>
<dbReference type="GO" id="GO:0006446">
    <property type="term" value="P:regulation of translational initiation"/>
    <property type="evidence" value="ECO:0007669"/>
    <property type="project" value="TreeGrafter"/>
</dbReference>
<gene>
    <name evidence="3" type="ORF">EZE20_16875</name>
</gene>
<protein>
    <submittedName>
        <fullName evidence="3">YigZ family protein</fullName>
    </submittedName>
</protein>
<evidence type="ECO:0000256" key="1">
    <source>
        <dbReference type="ARBA" id="ARBA00007665"/>
    </source>
</evidence>
<evidence type="ECO:0000259" key="2">
    <source>
        <dbReference type="Pfam" id="PF01205"/>
    </source>
</evidence>
<dbReference type="Gene3D" id="3.30.230.30">
    <property type="entry name" value="Impact, N-terminal domain"/>
    <property type="match status" value="1"/>
</dbReference>
<reference evidence="3 4" key="1">
    <citation type="submission" date="2019-02" db="EMBL/GenBank/DDBJ databases">
        <title>Arundinibacter roseus gen. nov., sp. nov., a new member of the family Cytophagaceae.</title>
        <authorList>
            <person name="Szuroczki S."/>
            <person name="Khayer B."/>
            <person name="Sproer C."/>
            <person name="Toumi M."/>
            <person name="Szabo A."/>
            <person name="Felfoldi T."/>
            <person name="Schumann P."/>
            <person name="Toth E."/>
        </authorList>
    </citation>
    <scope>NUCLEOTIDE SEQUENCE [LARGE SCALE GENOMIC DNA]</scope>
    <source>
        <strain evidence="3 4">DMA-k-7a</strain>
    </source>
</reference>
<dbReference type="InterPro" id="IPR020568">
    <property type="entry name" value="Ribosomal_Su5_D2-typ_SF"/>
</dbReference>
<dbReference type="InterPro" id="IPR023582">
    <property type="entry name" value="Impact"/>
</dbReference>
<evidence type="ECO:0000313" key="3">
    <source>
        <dbReference type="EMBL" id="TDB63435.1"/>
    </source>
</evidence>
<accession>A0A4V2X9E9</accession>
<dbReference type="Proteomes" id="UP000295706">
    <property type="component" value="Unassembled WGS sequence"/>
</dbReference>
<feature type="domain" description="Impact N-terminal" evidence="2">
    <location>
        <begin position="21"/>
        <end position="126"/>
    </location>
</feature>
<comment type="similarity">
    <text evidence="1">Belongs to the IMPACT family.</text>
</comment>
<dbReference type="PANTHER" id="PTHR16301">
    <property type="entry name" value="IMPACT-RELATED"/>
    <property type="match status" value="1"/>
</dbReference>
<dbReference type="AlphaFoldDB" id="A0A4V2X9E9"/>
<dbReference type="OrthoDB" id="9813771at2"/>
<sequence>MLFDDSYQTIEAPVEGFFKDRGSKFLAFAYPIRSEEDTKPLLLNLREQHPKAVHHCYAYRLGPDRNHFRANDDGEPSGTAGRPILNTLYSRDLTNLLVVVVRYFGGTLLGVPGLINAYKTATEEALSQATVTTHYVCDIYQILFPYETMNEVMRVVKSYALDVQEQDFAMTCKLLVRVRKTQLNQVVPALEAIRHAEVKYLHTV</sequence>
<dbReference type="GO" id="GO:0005737">
    <property type="term" value="C:cytoplasm"/>
    <property type="evidence" value="ECO:0007669"/>
    <property type="project" value="TreeGrafter"/>
</dbReference>
<dbReference type="InterPro" id="IPR036956">
    <property type="entry name" value="Impact_N_sf"/>
</dbReference>
<dbReference type="Pfam" id="PF01205">
    <property type="entry name" value="Impact_N"/>
    <property type="match status" value="1"/>
</dbReference>
<dbReference type="InterPro" id="IPR001498">
    <property type="entry name" value="Impact_N"/>
</dbReference>
<evidence type="ECO:0000313" key="4">
    <source>
        <dbReference type="Proteomes" id="UP000295706"/>
    </source>
</evidence>
<proteinExistence type="inferred from homology"/>
<keyword evidence="4" id="KW-1185">Reference proteome</keyword>
<comment type="caution">
    <text evidence="3">The sequence shown here is derived from an EMBL/GenBank/DDBJ whole genome shotgun (WGS) entry which is preliminary data.</text>
</comment>
<organism evidence="3 4">
    <name type="scientific">Arundinibacter roseus</name>
    <dbReference type="NCBI Taxonomy" id="2070510"/>
    <lineage>
        <taxon>Bacteria</taxon>
        <taxon>Pseudomonadati</taxon>
        <taxon>Bacteroidota</taxon>
        <taxon>Cytophagia</taxon>
        <taxon>Cytophagales</taxon>
        <taxon>Spirosomataceae</taxon>
        <taxon>Arundinibacter</taxon>
    </lineage>
</organism>
<dbReference type="EMBL" id="SMJU01000010">
    <property type="protein sequence ID" value="TDB63435.1"/>
    <property type="molecule type" value="Genomic_DNA"/>
</dbReference>
<name>A0A4V2X9E9_9BACT</name>